<keyword evidence="1" id="KW-1133">Transmembrane helix</keyword>
<keyword evidence="1" id="KW-0812">Transmembrane</keyword>
<accession>A0A3A6PVK2</accession>
<organism evidence="2 3">
    <name type="scientific">Halonotius aquaticus</name>
    <dbReference type="NCBI Taxonomy" id="2216978"/>
    <lineage>
        <taxon>Archaea</taxon>
        <taxon>Methanobacteriati</taxon>
        <taxon>Methanobacteriota</taxon>
        <taxon>Stenosarchaea group</taxon>
        <taxon>Halobacteria</taxon>
        <taxon>Halobacteriales</taxon>
        <taxon>Haloferacaceae</taxon>
        <taxon>Halonotius</taxon>
    </lineage>
</organism>
<evidence type="ECO:0008006" key="4">
    <source>
        <dbReference type="Google" id="ProtNLM"/>
    </source>
</evidence>
<dbReference type="EMBL" id="QKNY01000018">
    <property type="protein sequence ID" value="RJX42361.1"/>
    <property type="molecule type" value="Genomic_DNA"/>
</dbReference>
<dbReference type="Pfam" id="PF11755">
    <property type="entry name" value="DUF3311"/>
    <property type="match status" value="1"/>
</dbReference>
<gene>
    <name evidence="2" type="ORF">DM826_12030</name>
</gene>
<evidence type="ECO:0000313" key="3">
    <source>
        <dbReference type="Proteomes" id="UP000276588"/>
    </source>
</evidence>
<comment type="caution">
    <text evidence="2">The sequence shown here is derived from an EMBL/GenBank/DDBJ whole genome shotgun (WGS) entry which is preliminary data.</text>
</comment>
<evidence type="ECO:0000313" key="2">
    <source>
        <dbReference type="EMBL" id="RJX42361.1"/>
    </source>
</evidence>
<dbReference type="AlphaFoldDB" id="A0A3A6PVK2"/>
<name>A0A3A6PVK2_9EURY</name>
<dbReference type="OrthoDB" id="295408at2157"/>
<protein>
    <recommendedName>
        <fullName evidence="4">DUF3311 domain-containing protein</fullName>
    </recommendedName>
</protein>
<keyword evidence="3" id="KW-1185">Reference proteome</keyword>
<dbReference type="InterPro" id="IPR021741">
    <property type="entry name" value="DUF3311"/>
</dbReference>
<sequence length="71" mass="7940">MNPSMRAVGWLLAFAIVVAGAVPWFLWGNSQLIGGLPLWLWWHIGWMIVATAVFAAFTRHGWDRYLGGIDA</sequence>
<keyword evidence="1" id="KW-0472">Membrane</keyword>
<feature type="transmembrane region" description="Helical" evidence="1">
    <location>
        <begin position="39"/>
        <end position="57"/>
    </location>
</feature>
<dbReference type="Proteomes" id="UP000276588">
    <property type="component" value="Unassembled WGS sequence"/>
</dbReference>
<dbReference type="RefSeq" id="WP_120103670.1">
    <property type="nucleotide sequence ID" value="NZ_QKNY01000018.1"/>
</dbReference>
<proteinExistence type="predicted"/>
<reference evidence="2 3" key="1">
    <citation type="submission" date="2018-06" db="EMBL/GenBank/DDBJ databases">
        <title>Halonotius sp. F13-13 a new haloarchaeeon isolated from a solar saltern from Isla Cristina, Huelva, Spain.</title>
        <authorList>
            <person name="Duran-Viseras A."/>
            <person name="Sanchez-Porro C."/>
            <person name="Ventosa A."/>
        </authorList>
    </citation>
    <scope>NUCLEOTIDE SEQUENCE [LARGE SCALE GENOMIC DNA]</scope>
    <source>
        <strain evidence="2 3">F13-13</strain>
    </source>
</reference>
<evidence type="ECO:0000256" key="1">
    <source>
        <dbReference type="SAM" id="Phobius"/>
    </source>
</evidence>
<feature type="transmembrane region" description="Helical" evidence="1">
    <location>
        <begin position="7"/>
        <end position="27"/>
    </location>
</feature>